<sequence length="205" mass="22261">MYSIEKWSLGPLGTMGYVYHNGKRGLIIDPSLHPQEMLAFIEASRITVEAILLTHGHFDHYLGIFEVHDALGPLPVYIHPQGRQLLQNPIMSGAEMVGEDLAYRGETVPVAEGPFSVGDFSFEVFHIPGHSPGGVAYYAPPYLFTGDILFCGAVGRTDFRGYGDHEALISGIRKKLLSLPDDTIILPGHGGGSSIGTEKANNPFL</sequence>
<accession>U7D526</accession>
<dbReference type="EMBL" id="ASJR01000011">
    <property type="protein sequence ID" value="ERP31619.1"/>
    <property type="molecule type" value="Genomic_DNA"/>
</dbReference>
<keyword evidence="2" id="KW-0479">Metal-binding</keyword>
<dbReference type="eggNOG" id="COG0491">
    <property type="taxonomic scope" value="Bacteria"/>
</dbReference>
<keyword evidence="7" id="KW-1185">Reference proteome</keyword>
<protein>
    <submittedName>
        <fullName evidence="6">Metallo-beta-lactamase superfamily protein</fullName>
    </submittedName>
</protein>
<dbReference type="Pfam" id="PF00753">
    <property type="entry name" value="Lactamase_B"/>
    <property type="match status" value="1"/>
</dbReference>
<evidence type="ECO:0000313" key="7">
    <source>
        <dbReference type="Proteomes" id="UP000017148"/>
    </source>
</evidence>
<dbReference type="Proteomes" id="UP000017148">
    <property type="component" value="Unassembled WGS sequence"/>
</dbReference>
<name>U7D526_9BACT</name>
<dbReference type="PANTHER" id="PTHR46233">
    <property type="entry name" value="HYDROXYACYLGLUTATHIONE HYDROLASE GLOC"/>
    <property type="match status" value="1"/>
</dbReference>
<evidence type="ECO:0000256" key="3">
    <source>
        <dbReference type="ARBA" id="ARBA00022801"/>
    </source>
</evidence>
<reference evidence="6 7" key="1">
    <citation type="journal article" date="2013" name="Environ. Microbiol.">
        <title>Genome analysis of Chitinivibrio alkaliphilus gen. nov., sp. nov., a novel extremely haloalkaliphilic anaerobic chitinolytic bacterium from the candidate phylum Termite Group 3.</title>
        <authorList>
            <person name="Sorokin D.Y."/>
            <person name="Gumerov V.M."/>
            <person name="Rakitin A.L."/>
            <person name="Beletsky A.V."/>
            <person name="Damste J.S."/>
            <person name="Muyzer G."/>
            <person name="Mardanov A.V."/>
            <person name="Ravin N.V."/>
        </authorList>
    </citation>
    <scope>NUCLEOTIDE SEQUENCE [LARGE SCALE GENOMIC DNA]</scope>
    <source>
        <strain evidence="6 7">ACht1</strain>
    </source>
</reference>
<dbReference type="InterPro" id="IPR051453">
    <property type="entry name" value="MBL_Glyoxalase_II"/>
</dbReference>
<gene>
    <name evidence="6" type="ORF">CALK_1483</name>
</gene>
<dbReference type="SUPFAM" id="SSF56281">
    <property type="entry name" value="Metallo-hydrolase/oxidoreductase"/>
    <property type="match status" value="1"/>
</dbReference>
<dbReference type="STRING" id="1313304.CALK_1483"/>
<dbReference type="CDD" id="cd06262">
    <property type="entry name" value="metallo-hydrolase-like_MBL-fold"/>
    <property type="match status" value="1"/>
</dbReference>
<dbReference type="InterPro" id="IPR036866">
    <property type="entry name" value="RibonucZ/Hydroxyglut_hydro"/>
</dbReference>
<proteinExistence type="predicted"/>
<keyword evidence="3" id="KW-0378">Hydrolase</keyword>
<dbReference type="InterPro" id="IPR001279">
    <property type="entry name" value="Metallo-B-lactamas"/>
</dbReference>
<dbReference type="RefSeq" id="WP_022636938.1">
    <property type="nucleotide sequence ID" value="NZ_ASJR01000011.1"/>
</dbReference>
<dbReference type="PANTHER" id="PTHR46233:SF3">
    <property type="entry name" value="HYDROXYACYLGLUTATHIONE HYDROLASE GLOC"/>
    <property type="match status" value="1"/>
</dbReference>
<dbReference type="AlphaFoldDB" id="U7D526"/>
<dbReference type="OrthoDB" id="9802248at2"/>
<dbReference type="GO" id="GO:0046872">
    <property type="term" value="F:metal ion binding"/>
    <property type="evidence" value="ECO:0007669"/>
    <property type="project" value="UniProtKB-KW"/>
</dbReference>
<dbReference type="Gene3D" id="3.60.15.10">
    <property type="entry name" value="Ribonuclease Z/Hydroxyacylglutathione hydrolase-like"/>
    <property type="match status" value="1"/>
</dbReference>
<organism evidence="6 7">
    <name type="scientific">Chitinivibrio alkaliphilus ACht1</name>
    <dbReference type="NCBI Taxonomy" id="1313304"/>
    <lineage>
        <taxon>Bacteria</taxon>
        <taxon>Pseudomonadati</taxon>
        <taxon>Fibrobacterota</taxon>
        <taxon>Chitinivibrionia</taxon>
        <taxon>Chitinivibrionales</taxon>
        <taxon>Chitinivibrionaceae</taxon>
        <taxon>Chitinivibrio</taxon>
    </lineage>
</organism>
<keyword evidence="4" id="KW-0862">Zinc</keyword>
<evidence type="ECO:0000256" key="4">
    <source>
        <dbReference type="ARBA" id="ARBA00022833"/>
    </source>
</evidence>
<dbReference type="GO" id="GO:0016787">
    <property type="term" value="F:hydrolase activity"/>
    <property type="evidence" value="ECO:0007669"/>
    <property type="project" value="UniProtKB-KW"/>
</dbReference>
<dbReference type="SMART" id="SM00849">
    <property type="entry name" value="Lactamase_B"/>
    <property type="match status" value="1"/>
</dbReference>
<evidence type="ECO:0000256" key="2">
    <source>
        <dbReference type="ARBA" id="ARBA00022723"/>
    </source>
</evidence>
<comment type="caution">
    <text evidence="6">The sequence shown here is derived from an EMBL/GenBank/DDBJ whole genome shotgun (WGS) entry which is preliminary data.</text>
</comment>
<comment type="cofactor">
    <cofactor evidence="1">
        <name>Zn(2+)</name>
        <dbReference type="ChEBI" id="CHEBI:29105"/>
    </cofactor>
</comment>
<feature type="domain" description="Metallo-beta-lactamase" evidence="5">
    <location>
        <begin position="13"/>
        <end position="189"/>
    </location>
</feature>
<evidence type="ECO:0000259" key="5">
    <source>
        <dbReference type="SMART" id="SM00849"/>
    </source>
</evidence>
<evidence type="ECO:0000256" key="1">
    <source>
        <dbReference type="ARBA" id="ARBA00001947"/>
    </source>
</evidence>
<evidence type="ECO:0000313" key="6">
    <source>
        <dbReference type="EMBL" id="ERP31619.1"/>
    </source>
</evidence>